<comment type="caution">
    <text evidence="2">The sequence shown here is derived from an EMBL/GenBank/DDBJ whole genome shotgun (WGS) entry which is preliminary data.</text>
</comment>
<sequence length="158" mass="17155">MGICILSIVSSETARTDETFKVVALLVVGGSADVVLGVGAESLVVVESPEGEGGDETSSSSGDSVELMESDVGDEVDDDGELALGDDAFGDWAELRLRPNVGNLRKTMTVDLYVPYFPPYIFGHLTDEQVHKYVFMKFSPFLFAFQNSDLSKFFRPIS</sequence>
<protein>
    <submittedName>
        <fullName evidence="2">Uncharacterized protein</fullName>
    </submittedName>
</protein>
<feature type="compositionally biased region" description="Acidic residues" evidence="1">
    <location>
        <begin position="66"/>
        <end position="81"/>
    </location>
</feature>
<organism evidence="2 3">
    <name type="scientific">Anisodus tanguticus</name>
    <dbReference type="NCBI Taxonomy" id="243964"/>
    <lineage>
        <taxon>Eukaryota</taxon>
        <taxon>Viridiplantae</taxon>
        <taxon>Streptophyta</taxon>
        <taxon>Embryophyta</taxon>
        <taxon>Tracheophyta</taxon>
        <taxon>Spermatophyta</taxon>
        <taxon>Magnoliopsida</taxon>
        <taxon>eudicotyledons</taxon>
        <taxon>Gunneridae</taxon>
        <taxon>Pentapetalae</taxon>
        <taxon>asterids</taxon>
        <taxon>lamiids</taxon>
        <taxon>Solanales</taxon>
        <taxon>Solanaceae</taxon>
        <taxon>Solanoideae</taxon>
        <taxon>Hyoscyameae</taxon>
        <taxon>Anisodus</taxon>
    </lineage>
</organism>
<evidence type="ECO:0000256" key="1">
    <source>
        <dbReference type="SAM" id="MobiDB-lite"/>
    </source>
</evidence>
<reference evidence="2" key="1">
    <citation type="submission" date="2023-12" db="EMBL/GenBank/DDBJ databases">
        <title>Genome assembly of Anisodus tanguticus.</title>
        <authorList>
            <person name="Wang Y.-J."/>
        </authorList>
    </citation>
    <scope>NUCLEOTIDE SEQUENCE</scope>
    <source>
        <strain evidence="2">KB-2021</strain>
        <tissue evidence="2">Leaf</tissue>
    </source>
</reference>
<dbReference type="AlphaFoldDB" id="A0AAE1RM81"/>
<dbReference type="Proteomes" id="UP001291623">
    <property type="component" value="Unassembled WGS sequence"/>
</dbReference>
<accession>A0AAE1RM81</accession>
<evidence type="ECO:0000313" key="2">
    <source>
        <dbReference type="EMBL" id="KAK4354196.1"/>
    </source>
</evidence>
<evidence type="ECO:0000313" key="3">
    <source>
        <dbReference type="Proteomes" id="UP001291623"/>
    </source>
</evidence>
<keyword evidence="3" id="KW-1185">Reference proteome</keyword>
<dbReference type="EMBL" id="JAVYJV010000014">
    <property type="protein sequence ID" value="KAK4354196.1"/>
    <property type="molecule type" value="Genomic_DNA"/>
</dbReference>
<name>A0AAE1RM81_9SOLA</name>
<feature type="region of interest" description="Disordered" evidence="1">
    <location>
        <begin position="47"/>
        <end position="84"/>
    </location>
</feature>
<gene>
    <name evidence="2" type="ORF">RND71_026390</name>
</gene>
<proteinExistence type="predicted"/>